<dbReference type="NCBIfam" id="TIGR03923">
    <property type="entry name" value="T7SS_EccE"/>
    <property type="match status" value="1"/>
</dbReference>
<keyword evidence="10" id="KW-1185">Reference proteome</keyword>
<dbReference type="InterPro" id="IPR050051">
    <property type="entry name" value="EccE_dom"/>
</dbReference>
<accession>A0A7X6LA65</accession>
<dbReference type="GO" id="GO:0005886">
    <property type="term" value="C:plasma membrane"/>
    <property type="evidence" value="ECO:0007669"/>
    <property type="project" value="UniProtKB-SubCell"/>
</dbReference>
<dbReference type="Proteomes" id="UP000540698">
    <property type="component" value="Unassembled WGS sequence"/>
</dbReference>
<feature type="domain" description="Type VII secretion system protein EccE" evidence="8">
    <location>
        <begin position="179"/>
        <end position="274"/>
    </location>
</feature>
<keyword evidence="4" id="KW-0812">Transmembrane</keyword>
<dbReference type="InterPro" id="IPR021368">
    <property type="entry name" value="T7SS_EccE"/>
</dbReference>
<dbReference type="Pfam" id="PF11203">
    <property type="entry name" value="EccE"/>
    <property type="match status" value="1"/>
</dbReference>
<gene>
    <name evidence="9" type="primary">eccE</name>
    <name evidence="9" type="ORF">HGB38_31440</name>
</gene>
<dbReference type="AlphaFoldDB" id="A0A7X6LA65"/>
<name>A0A7X6LA65_9NOCA</name>
<reference evidence="9 10" key="1">
    <citation type="submission" date="2020-04" db="EMBL/GenBank/DDBJ databases">
        <title>MicrobeNet Type strains.</title>
        <authorList>
            <person name="Nicholson A.C."/>
        </authorList>
    </citation>
    <scope>NUCLEOTIDE SEQUENCE [LARGE SCALE GENOMIC DNA]</scope>
    <source>
        <strain evidence="9 10">DSM 44956</strain>
    </source>
</reference>
<evidence type="ECO:0000259" key="8">
    <source>
        <dbReference type="Pfam" id="PF11203"/>
    </source>
</evidence>
<proteinExistence type="inferred from homology"/>
<evidence type="ECO:0000256" key="3">
    <source>
        <dbReference type="ARBA" id="ARBA00022475"/>
    </source>
</evidence>
<dbReference type="RefSeq" id="WP_084499196.1">
    <property type="nucleotide sequence ID" value="NZ_JAAXOS010000020.1"/>
</dbReference>
<comment type="subcellular location">
    <subcellularLocation>
        <location evidence="1">Cell membrane</location>
    </subcellularLocation>
</comment>
<evidence type="ECO:0000256" key="2">
    <source>
        <dbReference type="ARBA" id="ARBA00007759"/>
    </source>
</evidence>
<evidence type="ECO:0000313" key="10">
    <source>
        <dbReference type="Proteomes" id="UP000540698"/>
    </source>
</evidence>
<organism evidence="9 10">
    <name type="scientific">Nocardia gamkensis</name>
    <dbReference type="NCBI Taxonomy" id="352869"/>
    <lineage>
        <taxon>Bacteria</taxon>
        <taxon>Bacillati</taxon>
        <taxon>Actinomycetota</taxon>
        <taxon>Actinomycetes</taxon>
        <taxon>Mycobacteriales</taxon>
        <taxon>Nocardiaceae</taxon>
        <taxon>Nocardia</taxon>
    </lineage>
</organism>
<protein>
    <submittedName>
        <fullName evidence="9">Type VII secretion protein EccE</fullName>
    </submittedName>
</protein>
<keyword evidence="6" id="KW-0472">Membrane</keyword>
<feature type="region of interest" description="Disordered" evidence="7">
    <location>
        <begin position="547"/>
        <end position="573"/>
    </location>
</feature>
<keyword evidence="5" id="KW-1133">Transmembrane helix</keyword>
<evidence type="ECO:0000256" key="4">
    <source>
        <dbReference type="ARBA" id="ARBA00022692"/>
    </source>
</evidence>
<evidence type="ECO:0000256" key="1">
    <source>
        <dbReference type="ARBA" id="ARBA00004236"/>
    </source>
</evidence>
<keyword evidence="3" id="KW-1003">Cell membrane</keyword>
<sequence>MSFPSVRVAGVERGPFAAFVFVGSPLLVGLSAKTPWWVSAVVVTVLVVTVTVRVNERTPVRWLLDWAAYRKGRTARARERTQVAGIRDVQVAAGVCGVNEAGSTLIAMIQLAPNLDLPTVIAERTLYTEDTISVDMLFPMLDQFGIAVDIDIVTTGQRVRSTGSYSMLYDQLIGTHPVVGDRLTWLVVRLDQERNLAALSKRGPCAVVAPKALASATHRIASRLRERGIAAHALPAAALRDATRLLHAGVELSDLRETWSNLESSVPGRCVTSFLIDWTRLGGETLDDCWTWNRGRTTLVVSLTDDTGGPRAIVRFIGPAVTTEPPDYLRLLRGDQSNALLASLPTGSSIRALRGFESGADIAPEELVADLAIAIGPNGQILGAISGQPRHTLALPLFDPARFNPRRRTIDVHARLPVAQQIILRAMVVGADVEIHSARPDSWRQLVSAVGDPRSMRLADPGDGHTGAQTTEAETPATIAVFDHLPPRASSAHTTVTISEPGGPRRRAVDLAINQVSATAVDVSIPMRTVRVELIEPRGETRYFETVDGPPAHNAGVSGPVVAPPQPGGRRVS</sequence>
<comment type="similarity">
    <text evidence="2">Belongs to the EccE family.</text>
</comment>
<evidence type="ECO:0000256" key="5">
    <source>
        <dbReference type="ARBA" id="ARBA00022989"/>
    </source>
</evidence>
<dbReference type="EMBL" id="JAAXOS010000020">
    <property type="protein sequence ID" value="NKY30693.1"/>
    <property type="molecule type" value="Genomic_DNA"/>
</dbReference>
<evidence type="ECO:0000256" key="6">
    <source>
        <dbReference type="ARBA" id="ARBA00023136"/>
    </source>
</evidence>
<comment type="caution">
    <text evidence="9">The sequence shown here is derived from an EMBL/GenBank/DDBJ whole genome shotgun (WGS) entry which is preliminary data.</text>
</comment>
<evidence type="ECO:0000313" key="9">
    <source>
        <dbReference type="EMBL" id="NKY30693.1"/>
    </source>
</evidence>
<evidence type="ECO:0000256" key="7">
    <source>
        <dbReference type="SAM" id="MobiDB-lite"/>
    </source>
</evidence>